<keyword evidence="1" id="KW-0677">Repeat</keyword>
<dbReference type="Pfam" id="PF07990">
    <property type="entry name" value="NABP"/>
    <property type="match status" value="1"/>
</dbReference>
<evidence type="ECO:0000313" key="6">
    <source>
        <dbReference type="EMBL" id="MQM01138.1"/>
    </source>
</evidence>
<dbReference type="Gene3D" id="1.25.10.10">
    <property type="entry name" value="Leucine-rich Repeat Variant"/>
    <property type="match status" value="1"/>
</dbReference>
<gene>
    <name evidence="6" type="ORF">Taro_033880</name>
</gene>
<feature type="repeat" description="Pumilio" evidence="3">
    <location>
        <begin position="760"/>
        <end position="796"/>
    </location>
</feature>
<evidence type="ECO:0000256" key="3">
    <source>
        <dbReference type="PROSITE-ProRule" id="PRU00317"/>
    </source>
</evidence>
<dbReference type="PROSITE" id="PS50303">
    <property type="entry name" value="PUM_HD"/>
    <property type="match status" value="1"/>
</dbReference>
<dbReference type="AlphaFoldDB" id="A0A843W2M9"/>
<feature type="region of interest" description="Disordered" evidence="4">
    <location>
        <begin position="228"/>
        <end position="251"/>
    </location>
</feature>
<keyword evidence="7" id="KW-1185">Reference proteome</keyword>
<dbReference type="Proteomes" id="UP000652761">
    <property type="component" value="Unassembled WGS sequence"/>
</dbReference>
<comment type="caution">
    <text evidence="6">The sequence shown here is derived from an EMBL/GenBank/DDBJ whole genome shotgun (WGS) entry which is preliminary data.</text>
</comment>
<dbReference type="PANTHER" id="PTHR12537:SF187">
    <property type="entry name" value="OS04G0276200 PROTEIN"/>
    <property type="match status" value="1"/>
</dbReference>
<organism evidence="6 7">
    <name type="scientific">Colocasia esculenta</name>
    <name type="common">Wild taro</name>
    <name type="synonym">Arum esculentum</name>
    <dbReference type="NCBI Taxonomy" id="4460"/>
    <lineage>
        <taxon>Eukaryota</taxon>
        <taxon>Viridiplantae</taxon>
        <taxon>Streptophyta</taxon>
        <taxon>Embryophyta</taxon>
        <taxon>Tracheophyta</taxon>
        <taxon>Spermatophyta</taxon>
        <taxon>Magnoliopsida</taxon>
        <taxon>Liliopsida</taxon>
        <taxon>Araceae</taxon>
        <taxon>Aroideae</taxon>
        <taxon>Colocasieae</taxon>
        <taxon>Colocasia</taxon>
    </lineage>
</organism>
<dbReference type="GO" id="GO:0003729">
    <property type="term" value="F:mRNA binding"/>
    <property type="evidence" value="ECO:0007669"/>
    <property type="project" value="TreeGrafter"/>
</dbReference>
<evidence type="ECO:0000256" key="2">
    <source>
        <dbReference type="ARBA" id="ARBA00022845"/>
    </source>
</evidence>
<evidence type="ECO:0000259" key="5">
    <source>
        <dbReference type="PROSITE" id="PS50303"/>
    </source>
</evidence>
<evidence type="ECO:0000313" key="7">
    <source>
        <dbReference type="Proteomes" id="UP000652761"/>
    </source>
</evidence>
<feature type="repeat" description="Pumilio" evidence="3">
    <location>
        <begin position="832"/>
        <end position="868"/>
    </location>
</feature>
<evidence type="ECO:0000256" key="1">
    <source>
        <dbReference type="ARBA" id="ARBA00022737"/>
    </source>
</evidence>
<dbReference type="OrthoDB" id="668540at2759"/>
<evidence type="ECO:0000256" key="4">
    <source>
        <dbReference type="SAM" id="MobiDB-lite"/>
    </source>
</evidence>
<dbReference type="InterPro" id="IPR012940">
    <property type="entry name" value="NABP"/>
</dbReference>
<reference evidence="6" key="1">
    <citation type="submission" date="2017-07" db="EMBL/GenBank/DDBJ databases">
        <title>Taro Niue Genome Assembly and Annotation.</title>
        <authorList>
            <person name="Atibalentja N."/>
            <person name="Keating K."/>
            <person name="Fields C.J."/>
        </authorList>
    </citation>
    <scope>NUCLEOTIDE SEQUENCE</scope>
    <source>
        <strain evidence="6">Niue_2</strain>
        <tissue evidence="6">Leaf</tissue>
    </source>
</reference>
<name>A0A843W2M9_COLES</name>
<feature type="domain" description="PUM-HD" evidence="5">
    <location>
        <begin position="642"/>
        <end position="895"/>
    </location>
</feature>
<dbReference type="InterPro" id="IPR001313">
    <property type="entry name" value="Pumilio_RNA-bd_rpt"/>
</dbReference>
<sequence length="895" mass="96151">MGSGSCVEGGNSRLSNCSGAFVLARFGLLDLEIFFSSLLIVTVPGRLLRAEGARMRTMVGSGGGGDGFGGEDNERELNLCRSGSAPPTVEGSLAAVGGLFGGEGSDFTGVRKMENGFLTEEELRSDPSYLSYYYSHVNLNPRLPPPLLSKEDWRFTSRLQAGSSIGKIGDRQKTRPAGEGASMEPWKPSGSSDWLDKGSDGLIGLSSSVGLGGRQKSIADIFQDDLGSSAPVSRHPSRPASRNAFDDGVEMGPGEVQVTNLHHDLNSINIFEGNGTVQGAGVPVGSALSRSFASVVDSSLSRTHTPHPEMVARTPSPCLPPIGVRVGLMDKKTNNGTNSHPVSSGVTEPGDIVTALSEMNLSRGGALDEGKHAQDFLFGLQGGENHSGEYSFTRKTEPGHLSHSSIPQTVKSSYNDLGSSGDAAHMMPEHPGDINSPTVCSARSFLKASSVNGRGGSSQNPHCANETFRSYGLNGYSIDPELSLMMANQMNTGNLHHLSENVASAPLTGSLGMDYRALGAGFSAGPNLTGVDYLQNRDKVGKNAASALQSHLMDPLYLQYLRTAGYAAQSETNFVDPSADRNCLDNSYFNAVGFQNLQKAYLGTLLSSQKEYGIPFLGKTGSSNHGYNGLNGLAFGHGMSYAGSPLGYPVLSNSLVGPGSPVRHNDRNVRFLSGMRNLGGDVVGSPYSYAVGTFDDEKNMVFEEIMPRALSLMTDVFGNYVIQKNIFPNPLSLGTFIDIYTLHQFFELGSTAQRRELADHLTGHVLTLSLQMYGCRVIQKALEVVDLDQQIKMVAELEGHVMRCVRDQNGNHVIQKCIECIPQNSIEFIISSFFDQVVTLSTHPYGCRVIQRVLEHCDDPKTQQIMMDEILQNVCLLAQDQYGNYVVQVCDFTPV</sequence>
<dbReference type="InterPro" id="IPR033133">
    <property type="entry name" value="PUM-HD"/>
</dbReference>
<dbReference type="PROSITE" id="PS50302">
    <property type="entry name" value="PUM"/>
    <property type="match status" value="2"/>
</dbReference>
<proteinExistence type="predicted"/>
<keyword evidence="2" id="KW-0810">Translation regulation</keyword>
<dbReference type="GO" id="GO:0005737">
    <property type="term" value="C:cytoplasm"/>
    <property type="evidence" value="ECO:0007669"/>
    <property type="project" value="TreeGrafter"/>
</dbReference>
<feature type="region of interest" description="Disordered" evidence="4">
    <location>
        <begin position="299"/>
        <end position="318"/>
    </location>
</feature>
<dbReference type="SMART" id="SM00025">
    <property type="entry name" value="Pumilio"/>
    <property type="match status" value="4"/>
</dbReference>
<dbReference type="GO" id="GO:0006417">
    <property type="term" value="P:regulation of translation"/>
    <property type="evidence" value="ECO:0007669"/>
    <property type="project" value="UniProtKB-KW"/>
</dbReference>
<dbReference type="InterPro" id="IPR011989">
    <property type="entry name" value="ARM-like"/>
</dbReference>
<dbReference type="InterPro" id="IPR016024">
    <property type="entry name" value="ARM-type_fold"/>
</dbReference>
<feature type="region of interest" description="Disordered" evidence="4">
    <location>
        <begin position="164"/>
        <end position="193"/>
    </location>
</feature>
<accession>A0A843W2M9</accession>
<dbReference type="EMBL" id="NMUH01002626">
    <property type="protein sequence ID" value="MQM01138.1"/>
    <property type="molecule type" value="Genomic_DNA"/>
</dbReference>
<dbReference type="SUPFAM" id="SSF48371">
    <property type="entry name" value="ARM repeat"/>
    <property type="match status" value="1"/>
</dbReference>
<dbReference type="Pfam" id="PF00806">
    <property type="entry name" value="PUF"/>
    <property type="match status" value="5"/>
</dbReference>
<protein>
    <recommendedName>
        <fullName evidence="5">PUM-HD domain-containing protein</fullName>
    </recommendedName>
</protein>
<dbReference type="PANTHER" id="PTHR12537">
    <property type="entry name" value="RNA BINDING PROTEIN PUMILIO-RELATED"/>
    <property type="match status" value="1"/>
</dbReference>